<keyword evidence="3" id="KW-1185">Reference proteome</keyword>
<sequence>MRTAYPSRKSSGSTRTSLPAPSLKPTTSDDLLVDPSARSLPRQRMKKLPIQKTRAPYCKQPVAKHTTSKYHVPS</sequence>
<evidence type="ECO:0000313" key="3">
    <source>
        <dbReference type="Proteomes" id="UP001172101"/>
    </source>
</evidence>
<feature type="compositionally biased region" description="Polar residues" evidence="1">
    <location>
        <begin position="8"/>
        <end position="29"/>
    </location>
</feature>
<accession>A0AA40A5E0</accession>
<evidence type="ECO:0000313" key="2">
    <source>
        <dbReference type="EMBL" id="KAK0709629.1"/>
    </source>
</evidence>
<evidence type="ECO:0000256" key="1">
    <source>
        <dbReference type="SAM" id="MobiDB-lite"/>
    </source>
</evidence>
<feature type="region of interest" description="Disordered" evidence="1">
    <location>
        <begin position="1"/>
        <end position="45"/>
    </location>
</feature>
<protein>
    <submittedName>
        <fullName evidence="2">Uncharacterized protein</fullName>
    </submittedName>
</protein>
<comment type="caution">
    <text evidence="2">The sequence shown here is derived from an EMBL/GenBank/DDBJ whole genome shotgun (WGS) entry which is preliminary data.</text>
</comment>
<dbReference type="GeneID" id="85318156"/>
<dbReference type="EMBL" id="JAUIRO010000006">
    <property type="protein sequence ID" value="KAK0709629.1"/>
    <property type="molecule type" value="Genomic_DNA"/>
</dbReference>
<gene>
    <name evidence="2" type="ORF">B0T26DRAFT_414685</name>
</gene>
<organism evidence="2 3">
    <name type="scientific">Lasiosphaeria miniovina</name>
    <dbReference type="NCBI Taxonomy" id="1954250"/>
    <lineage>
        <taxon>Eukaryota</taxon>
        <taxon>Fungi</taxon>
        <taxon>Dikarya</taxon>
        <taxon>Ascomycota</taxon>
        <taxon>Pezizomycotina</taxon>
        <taxon>Sordariomycetes</taxon>
        <taxon>Sordariomycetidae</taxon>
        <taxon>Sordariales</taxon>
        <taxon>Lasiosphaeriaceae</taxon>
        <taxon>Lasiosphaeria</taxon>
    </lineage>
</organism>
<dbReference type="Proteomes" id="UP001172101">
    <property type="component" value="Unassembled WGS sequence"/>
</dbReference>
<dbReference type="RefSeq" id="XP_060292933.1">
    <property type="nucleotide sequence ID" value="XM_060434886.1"/>
</dbReference>
<dbReference type="AlphaFoldDB" id="A0AA40A5E0"/>
<reference evidence="2" key="1">
    <citation type="submission" date="2023-06" db="EMBL/GenBank/DDBJ databases">
        <title>Genome-scale phylogeny and comparative genomics of the fungal order Sordariales.</title>
        <authorList>
            <consortium name="Lawrence Berkeley National Laboratory"/>
            <person name="Hensen N."/>
            <person name="Bonometti L."/>
            <person name="Westerberg I."/>
            <person name="Brannstrom I.O."/>
            <person name="Guillou S."/>
            <person name="Cros-Aarteil S."/>
            <person name="Calhoun S."/>
            <person name="Haridas S."/>
            <person name="Kuo A."/>
            <person name="Mondo S."/>
            <person name="Pangilinan J."/>
            <person name="Riley R."/>
            <person name="LaButti K."/>
            <person name="Andreopoulos B."/>
            <person name="Lipzen A."/>
            <person name="Chen C."/>
            <person name="Yanf M."/>
            <person name="Daum C."/>
            <person name="Ng V."/>
            <person name="Clum A."/>
            <person name="Steindorff A."/>
            <person name="Ohm R."/>
            <person name="Martin F."/>
            <person name="Silar P."/>
            <person name="Natvig D."/>
            <person name="Lalanne C."/>
            <person name="Gautier V."/>
            <person name="Ament-velasquez S.L."/>
            <person name="Kruys A."/>
            <person name="Hutchinson M.I."/>
            <person name="Powell A.J."/>
            <person name="Barry K."/>
            <person name="Miller A.N."/>
            <person name="Grigoriev I.V."/>
            <person name="Debuchy R."/>
            <person name="Gladieux P."/>
            <person name="Thoren M.H."/>
            <person name="Johannesson H."/>
        </authorList>
    </citation>
    <scope>NUCLEOTIDE SEQUENCE</scope>
    <source>
        <strain evidence="2">SMH2392-1A</strain>
    </source>
</reference>
<proteinExistence type="predicted"/>
<name>A0AA40A5E0_9PEZI</name>